<dbReference type="GO" id="GO:0003911">
    <property type="term" value="F:DNA ligase (NAD+) activity"/>
    <property type="evidence" value="ECO:0007669"/>
    <property type="project" value="UniProtKB-EC"/>
</dbReference>
<dbReference type="EC" id="6.5.1.2" evidence="9"/>
<dbReference type="RefSeq" id="WP_171993616.1">
    <property type="nucleotide sequence ID" value="NZ_CP012542.1"/>
</dbReference>
<dbReference type="CDD" id="cd07896">
    <property type="entry name" value="Adenylation_kDNA_ligase_like"/>
    <property type="match status" value="1"/>
</dbReference>
<dbReference type="GO" id="GO:0005524">
    <property type="term" value="F:ATP binding"/>
    <property type="evidence" value="ECO:0007669"/>
    <property type="project" value="InterPro"/>
</dbReference>
<evidence type="ECO:0000259" key="8">
    <source>
        <dbReference type="Pfam" id="PF14743"/>
    </source>
</evidence>
<dbReference type="Pfam" id="PF01068">
    <property type="entry name" value="DNA_ligase_A_M"/>
    <property type="match status" value="1"/>
</dbReference>
<dbReference type="PANTHER" id="PTHR47810:SF1">
    <property type="entry name" value="DNA LIGASE B"/>
    <property type="match status" value="1"/>
</dbReference>
<dbReference type="InterPro" id="IPR050326">
    <property type="entry name" value="NAD_dep_DNA_ligaseB"/>
</dbReference>
<reference evidence="9 10" key="1">
    <citation type="submission" date="2016-07" db="EMBL/GenBank/DDBJ databases">
        <title>Comparative genomics of the Campylobacter concisus group.</title>
        <authorList>
            <person name="Miller W.G."/>
            <person name="Yee E."/>
            <person name="Chapman M.H."/>
            <person name="Huynh S."/>
            <person name="Bono J.L."/>
            <person name="On S.L.W."/>
            <person name="StLeger J."/>
            <person name="Foster G."/>
            <person name="Parker C.T."/>
        </authorList>
    </citation>
    <scope>NUCLEOTIDE SEQUENCE [LARGE SCALE GENOMIC DNA]</scope>
    <source>
        <strain evidence="9 10">CCUG 21559</strain>
    </source>
</reference>
<sequence length="263" mass="30217">MRFFVAFLLFFNLCFGEFLGLSVYKDQNISNWLVSYKFDGIRAYWDGKNLLSRNGKIINAPAQFIKNLPPFELDGELFLRNGEFEKTQSIIMDKSPNLEAWSEIKYCVFDVPKANGGLLKRLSVLSENDIVKIIKQTPIKDKNELMKFYQNALNLGYEGVVLREPNAPYEFKRSKNALKFKPFFDAECEVVSINKGSGKFKDVMGSVSCKDLKTAKTFKIGSGFSDFNRVNPPKIGQIITYKYQNLTAKGLPRFPIFLRFRKD</sequence>
<evidence type="ECO:0000313" key="9">
    <source>
        <dbReference type="EMBL" id="QCD44507.1"/>
    </source>
</evidence>
<dbReference type="Gene3D" id="2.40.50.140">
    <property type="entry name" value="Nucleic acid-binding proteins"/>
    <property type="match status" value="1"/>
</dbReference>
<dbReference type="SUPFAM" id="SSF56091">
    <property type="entry name" value="DNA ligase/mRNA capping enzyme, catalytic domain"/>
    <property type="match status" value="1"/>
</dbReference>
<dbReference type="InterPro" id="IPR012340">
    <property type="entry name" value="NA-bd_OB-fold"/>
</dbReference>
<dbReference type="InterPro" id="IPR016059">
    <property type="entry name" value="DNA_ligase_ATP-dep_CS"/>
</dbReference>
<evidence type="ECO:0000256" key="2">
    <source>
        <dbReference type="ARBA" id="ARBA00022598"/>
    </source>
</evidence>
<evidence type="ECO:0000256" key="5">
    <source>
        <dbReference type="ARBA" id="ARBA00023204"/>
    </source>
</evidence>
<keyword evidence="5" id="KW-0234">DNA repair</keyword>
<evidence type="ECO:0000256" key="4">
    <source>
        <dbReference type="ARBA" id="ARBA00022763"/>
    </source>
</evidence>
<dbReference type="Gene3D" id="3.30.470.30">
    <property type="entry name" value="DNA ligase/mRNA capping enzyme"/>
    <property type="match status" value="1"/>
</dbReference>
<keyword evidence="2 9" id="KW-0436">Ligase</keyword>
<protein>
    <submittedName>
        <fullName evidence="9">DNA ligase</fullName>
        <ecNumber evidence="9">6.5.1.2</ecNumber>
    </submittedName>
</protein>
<accession>A0A6G5QG07</accession>
<proteinExistence type="predicted"/>
<keyword evidence="3" id="KW-0235">DNA replication</keyword>
<dbReference type="SUPFAM" id="SSF50249">
    <property type="entry name" value="Nucleic acid-binding proteins"/>
    <property type="match status" value="1"/>
</dbReference>
<evidence type="ECO:0000256" key="3">
    <source>
        <dbReference type="ARBA" id="ARBA00022705"/>
    </source>
</evidence>
<evidence type="ECO:0000256" key="1">
    <source>
        <dbReference type="ARBA" id="ARBA00001968"/>
    </source>
</evidence>
<dbReference type="InterPro" id="IPR029319">
    <property type="entry name" value="DNA_ligase_OB"/>
</dbReference>
<feature type="domain" description="DNA ligase OB-like" evidence="8">
    <location>
        <begin position="195"/>
        <end position="261"/>
    </location>
</feature>
<name>A0A6G5QG07_9BACT</name>
<dbReference type="GO" id="GO:0006260">
    <property type="term" value="P:DNA replication"/>
    <property type="evidence" value="ECO:0007669"/>
    <property type="project" value="UniProtKB-KW"/>
</dbReference>
<comment type="cofactor">
    <cofactor evidence="1">
        <name>a divalent metal cation</name>
        <dbReference type="ChEBI" id="CHEBI:60240"/>
    </cofactor>
</comment>
<dbReference type="CDD" id="cd08041">
    <property type="entry name" value="OBF_kDNA_ligase_like"/>
    <property type="match status" value="1"/>
</dbReference>
<gene>
    <name evidence="9" type="primary">lig</name>
    <name evidence="9" type="ORF">CMUC_0710</name>
</gene>
<dbReference type="Pfam" id="PF14743">
    <property type="entry name" value="DNA_ligase_OB_2"/>
    <property type="match status" value="1"/>
</dbReference>
<dbReference type="EMBL" id="CP012542">
    <property type="protein sequence ID" value="QCD44507.1"/>
    <property type="molecule type" value="Genomic_DNA"/>
</dbReference>
<dbReference type="PANTHER" id="PTHR47810">
    <property type="entry name" value="DNA LIGASE"/>
    <property type="match status" value="1"/>
</dbReference>
<evidence type="ECO:0000259" key="7">
    <source>
        <dbReference type="Pfam" id="PF01068"/>
    </source>
</evidence>
<feature type="domain" description="ATP-dependent DNA ligase family profile" evidence="7">
    <location>
        <begin position="31"/>
        <end position="181"/>
    </location>
</feature>
<evidence type="ECO:0000313" key="10">
    <source>
        <dbReference type="Proteomes" id="UP000503264"/>
    </source>
</evidence>
<dbReference type="InterPro" id="IPR012310">
    <property type="entry name" value="DNA_ligase_ATP-dep_cent"/>
</dbReference>
<dbReference type="NCBIfam" id="NF006592">
    <property type="entry name" value="PRK09125.1"/>
    <property type="match status" value="1"/>
</dbReference>
<dbReference type="GO" id="GO:0006310">
    <property type="term" value="P:DNA recombination"/>
    <property type="evidence" value="ECO:0007669"/>
    <property type="project" value="InterPro"/>
</dbReference>
<evidence type="ECO:0000256" key="6">
    <source>
        <dbReference type="ARBA" id="ARBA00034003"/>
    </source>
</evidence>
<dbReference type="Gene3D" id="3.30.1490.70">
    <property type="match status" value="1"/>
</dbReference>
<dbReference type="Proteomes" id="UP000503264">
    <property type="component" value="Chromosome"/>
</dbReference>
<dbReference type="AlphaFoldDB" id="A0A6G5QG07"/>
<dbReference type="GO" id="GO:0003910">
    <property type="term" value="F:DNA ligase (ATP) activity"/>
    <property type="evidence" value="ECO:0007669"/>
    <property type="project" value="UniProtKB-EC"/>
</dbReference>
<keyword evidence="4" id="KW-0227">DNA damage</keyword>
<comment type="catalytic activity">
    <reaction evidence="6">
        <text>ATP + (deoxyribonucleotide)n-3'-hydroxyl + 5'-phospho-(deoxyribonucleotide)m = (deoxyribonucleotide)n+m + AMP + diphosphate.</text>
        <dbReference type="EC" id="6.5.1.1"/>
    </reaction>
</comment>
<dbReference type="GO" id="GO:0006281">
    <property type="term" value="P:DNA repair"/>
    <property type="evidence" value="ECO:0007669"/>
    <property type="project" value="UniProtKB-KW"/>
</dbReference>
<organism evidence="9 10">
    <name type="scientific">Campylobacter mucosalis CCUG 21559</name>
    <dbReference type="NCBI Taxonomy" id="1032067"/>
    <lineage>
        <taxon>Bacteria</taxon>
        <taxon>Pseudomonadati</taxon>
        <taxon>Campylobacterota</taxon>
        <taxon>Epsilonproteobacteria</taxon>
        <taxon>Campylobacterales</taxon>
        <taxon>Campylobacteraceae</taxon>
        <taxon>Campylobacter</taxon>
    </lineage>
</organism>
<dbReference type="PROSITE" id="PS00333">
    <property type="entry name" value="DNA_LIGASE_A2"/>
    <property type="match status" value="1"/>
</dbReference>
<keyword evidence="10" id="KW-1185">Reference proteome</keyword>